<sequence>MVINMEYNQLDPLLRATGYPDGDANCETGYSLYPGNINQLILEVGPYMDELSKTGGVIKEFVNPKLGIIRDTPYGRLSFSALIKHSVIDALLMAIEADVRAGLVPLYLCLTVGITQTITTDPIGIL</sequence>
<dbReference type="EMBL" id="CM042047">
    <property type="protein sequence ID" value="KAI3770523.1"/>
    <property type="molecule type" value="Genomic_DNA"/>
</dbReference>
<organism evidence="1 2">
    <name type="scientific">Arctium lappa</name>
    <name type="common">Greater burdock</name>
    <name type="synonym">Lappa major</name>
    <dbReference type="NCBI Taxonomy" id="4217"/>
    <lineage>
        <taxon>Eukaryota</taxon>
        <taxon>Viridiplantae</taxon>
        <taxon>Streptophyta</taxon>
        <taxon>Embryophyta</taxon>
        <taxon>Tracheophyta</taxon>
        <taxon>Spermatophyta</taxon>
        <taxon>Magnoliopsida</taxon>
        <taxon>eudicotyledons</taxon>
        <taxon>Gunneridae</taxon>
        <taxon>Pentapetalae</taxon>
        <taxon>asterids</taxon>
        <taxon>campanulids</taxon>
        <taxon>Asterales</taxon>
        <taxon>Asteraceae</taxon>
        <taxon>Carduoideae</taxon>
        <taxon>Cardueae</taxon>
        <taxon>Arctiinae</taxon>
        <taxon>Arctium</taxon>
    </lineage>
</organism>
<name>A0ACB9FIA7_ARCLA</name>
<evidence type="ECO:0000313" key="1">
    <source>
        <dbReference type="EMBL" id="KAI3770523.1"/>
    </source>
</evidence>
<proteinExistence type="predicted"/>
<gene>
    <name evidence="1" type="ORF">L6452_01659</name>
</gene>
<evidence type="ECO:0000313" key="2">
    <source>
        <dbReference type="Proteomes" id="UP001055879"/>
    </source>
</evidence>
<reference evidence="2" key="1">
    <citation type="journal article" date="2022" name="Mol. Ecol. Resour.">
        <title>The genomes of chicory, endive, great burdock and yacon provide insights into Asteraceae palaeo-polyploidization history and plant inulin production.</title>
        <authorList>
            <person name="Fan W."/>
            <person name="Wang S."/>
            <person name="Wang H."/>
            <person name="Wang A."/>
            <person name="Jiang F."/>
            <person name="Liu H."/>
            <person name="Zhao H."/>
            <person name="Xu D."/>
            <person name="Zhang Y."/>
        </authorList>
    </citation>
    <scope>NUCLEOTIDE SEQUENCE [LARGE SCALE GENOMIC DNA]</scope>
    <source>
        <strain evidence="2">cv. Niubang</strain>
    </source>
</reference>
<dbReference type="Proteomes" id="UP001055879">
    <property type="component" value="Linkage Group LG01"/>
</dbReference>
<keyword evidence="2" id="KW-1185">Reference proteome</keyword>
<protein>
    <submittedName>
        <fullName evidence="1">Uncharacterized protein</fullName>
    </submittedName>
</protein>
<comment type="caution">
    <text evidence="1">The sequence shown here is derived from an EMBL/GenBank/DDBJ whole genome shotgun (WGS) entry which is preliminary data.</text>
</comment>
<reference evidence="1 2" key="2">
    <citation type="journal article" date="2022" name="Mol. Ecol. Resour.">
        <title>The genomes of chicory, endive, great burdock and yacon provide insights into Asteraceae paleo-polyploidization history and plant inulin production.</title>
        <authorList>
            <person name="Fan W."/>
            <person name="Wang S."/>
            <person name="Wang H."/>
            <person name="Wang A."/>
            <person name="Jiang F."/>
            <person name="Liu H."/>
            <person name="Zhao H."/>
            <person name="Xu D."/>
            <person name="Zhang Y."/>
        </authorList>
    </citation>
    <scope>NUCLEOTIDE SEQUENCE [LARGE SCALE GENOMIC DNA]</scope>
    <source>
        <strain evidence="2">cv. Niubang</strain>
    </source>
</reference>
<accession>A0ACB9FIA7</accession>